<organism evidence="1 2">
    <name type="scientific">Aequorivita vitellina</name>
    <dbReference type="NCBI Taxonomy" id="2874475"/>
    <lineage>
        <taxon>Bacteria</taxon>
        <taxon>Pseudomonadati</taxon>
        <taxon>Bacteroidota</taxon>
        <taxon>Flavobacteriia</taxon>
        <taxon>Flavobacteriales</taxon>
        <taxon>Flavobacteriaceae</taxon>
        <taxon>Aequorivita</taxon>
    </lineage>
</organism>
<dbReference type="EMBL" id="JAIRBA010000013">
    <property type="protein sequence ID" value="MCG2419042.1"/>
    <property type="molecule type" value="Genomic_DNA"/>
</dbReference>
<comment type="caution">
    <text evidence="1">The sequence shown here is derived from an EMBL/GenBank/DDBJ whole genome shotgun (WGS) entry which is preliminary data.</text>
</comment>
<sequence length="154" mass="17606">MDKTGCEKQIIDNRFSFRPLGKLKFLKETLTDTIFKNTFYENCESGHQNGDKIYSLSFYTDGILNKYTFVKLFKEDIYVLSQAEIQSNNTPLKVKTEKGIIGIGYSKASIAKAFNIVPKICDTLEISDEDGGSNHWLFFENDLLKKIVLINNIN</sequence>
<dbReference type="Proteomes" id="UP001139461">
    <property type="component" value="Unassembled WGS sequence"/>
</dbReference>
<evidence type="ECO:0000313" key="1">
    <source>
        <dbReference type="EMBL" id="MCG2419042.1"/>
    </source>
</evidence>
<evidence type="ECO:0000313" key="2">
    <source>
        <dbReference type="Proteomes" id="UP001139461"/>
    </source>
</evidence>
<keyword evidence="2" id="KW-1185">Reference proteome</keyword>
<accession>A0A9X1U395</accession>
<reference evidence="1" key="1">
    <citation type="submission" date="2021-09" db="EMBL/GenBank/DDBJ databases">
        <title>Genome of Aequorivita sp. strain F47161.</title>
        <authorList>
            <person name="Wang Y."/>
        </authorList>
    </citation>
    <scope>NUCLEOTIDE SEQUENCE</scope>
    <source>
        <strain evidence="1">F47161</strain>
    </source>
</reference>
<dbReference type="AlphaFoldDB" id="A0A9X1U395"/>
<proteinExistence type="predicted"/>
<gene>
    <name evidence="1" type="ORF">K8089_08405</name>
</gene>
<protein>
    <submittedName>
        <fullName evidence="1">Uncharacterized protein</fullName>
    </submittedName>
</protein>
<name>A0A9X1U395_9FLAO</name>